<accession>A0A820HD77</accession>
<dbReference type="PANTHER" id="PTHR43394:SF11">
    <property type="entry name" value="ATP-BINDING CASSETTE TRANSPORTER"/>
    <property type="match status" value="1"/>
</dbReference>
<dbReference type="AlphaFoldDB" id="A0A820HD77"/>
<evidence type="ECO:0000256" key="1">
    <source>
        <dbReference type="ARBA" id="ARBA00004141"/>
    </source>
</evidence>
<feature type="non-terminal residue" evidence="8">
    <location>
        <position position="1"/>
    </location>
</feature>
<evidence type="ECO:0000256" key="3">
    <source>
        <dbReference type="ARBA" id="ARBA00022692"/>
    </source>
</evidence>
<keyword evidence="3" id="KW-0812">Transmembrane</keyword>
<dbReference type="GO" id="GO:0005743">
    <property type="term" value="C:mitochondrial inner membrane"/>
    <property type="evidence" value="ECO:0007669"/>
    <property type="project" value="TreeGrafter"/>
</dbReference>
<comment type="caution">
    <text evidence="8">The sequence shown here is derived from an EMBL/GenBank/DDBJ whole genome shotgun (WGS) entry which is preliminary data.</text>
</comment>
<dbReference type="Gene3D" id="3.40.50.300">
    <property type="entry name" value="P-loop containing nucleotide triphosphate hydrolases"/>
    <property type="match status" value="1"/>
</dbReference>
<evidence type="ECO:0000259" key="7">
    <source>
        <dbReference type="Pfam" id="PF00005"/>
    </source>
</evidence>
<keyword evidence="6" id="KW-0472">Membrane</keyword>
<dbReference type="EMBL" id="CAJOAX010043537">
    <property type="protein sequence ID" value="CAF4289372.1"/>
    <property type="molecule type" value="Genomic_DNA"/>
</dbReference>
<dbReference type="InterPro" id="IPR003439">
    <property type="entry name" value="ABC_transporter-like_ATP-bd"/>
</dbReference>
<dbReference type="PANTHER" id="PTHR43394">
    <property type="entry name" value="ATP-DEPENDENT PERMEASE MDL1, MITOCHONDRIAL"/>
    <property type="match status" value="1"/>
</dbReference>
<name>A0A820HD77_9BILA</name>
<proteinExistence type="predicted"/>
<feature type="domain" description="ABC transporter" evidence="7">
    <location>
        <begin position="72"/>
        <end position="163"/>
    </location>
</feature>
<reference evidence="8" key="1">
    <citation type="submission" date="2021-02" db="EMBL/GenBank/DDBJ databases">
        <authorList>
            <person name="Nowell W R."/>
        </authorList>
    </citation>
    <scope>NUCLEOTIDE SEQUENCE</scope>
</reference>
<dbReference type="GO" id="GO:0090374">
    <property type="term" value="P:oligopeptide export from mitochondrion"/>
    <property type="evidence" value="ECO:0007669"/>
    <property type="project" value="TreeGrafter"/>
</dbReference>
<dbReference type="InterPro" id="IPR039421">
    <property type="entry name" value="Type_1_exporter"/>
</dbReference>
<dbReference type="GO" id="GO:0015421">
    <property type="term" value="F:ABC-type oligopeptide transporter activity"/>
    <property type="evidence" value="ECO:0007669"/>
    <property type="project" value="TreeGrafter"/>
</dbReference>
<evidence type="ECO:0000256" key="4">
    <source>
        <dbReference type="ARBA" id="ARBA00022737"/>
    </source>
</evidence>
<feature type="non-terminal residue" evidence="8">
    <location>
        <position position="172"/>
    </location>
</feature>
<dbReference type="InterPro" id="IPR027417">
    <property type="entry name" value="P-loop_NTPase"/>
</dbReference>
<keyword evidence="4" id="KW-0677">Repeat</keyword>
<keyword evidence="2" id="KW-0813">Transport</keyword>
<dbReference type="Gene3D" id="1.20.1560.10">
    <property type="entry name" value="ABC transporter type 1, transmembrane domain"/>
    <property type="match status" value="1"/>
</dbReference>
<dbReference type="GO" id="GO:0005524">
    <property type="term" value="F:ATP binding"/>
    <property type="evidence" value="ECO:0007669"/>
    <property type="project" value="InterPro"/>
</dbReference>
<organism evidence="8 9">
    <name type="scientific">Rotaria sordida</name>
    <dbReference type="NCBI Taxonomy" id="392033"/>
    <lineage>
        <taxon>Eukaryota</taxon>
        <taxon>Metazoa</taxon>
        <taxon>Spiralia</taxon>
        <taxon>Gnathifera</taxon>
        <taxon>Rotifera</taxon>
        <taxon>Eurotatoria</taxon>
        <taxon>Bdelloidea</taxon>
        <taxon>Philodinida</taxon>
        <taxon>Philodinidae</taxon>
        <taxon>Rotaria</taxon>
    </lineage>
</organism>
<protein>
    <recommendedName>
        <fullName evidence="7">ABC transporter domain-containing protein</fullName>
    </recommendedName>
</protein>
<sequence>TYAMTTVGRSMSLIPDYSKAKKAALRIIRINERKSQINPHDESGIILNEVIGNIEFHDVRFRYSSRPTVRVLRDFSLKCSTGATTALVGPSGGGKSTIVALLQRFYDPLKGKILLDGHDIKVLNLRWLRSFMGLVQQEPVLFNLSIRDNIAYGDNSREVKQDEIQVAARMAN</sequence>
<evidence type="ECO:0000313" key="9">
    <source>
        <dbReference type="Proteomes" id="UP000663823"/>
    </source>
</evidence>
<dbReference type="Pfam" id="PF00005">
    <property type="entry name" value="ABC_tran"/>
    <property type="match status" value="1"/>
</dbReference>
<evidence type="ECO:0000256" key="6">
    <source>
        <dbReference type="ARBA" id="ARBA00023136"/>
    </source>
</evidence>
<comment type="subcellular location">
    <subcellularLocation>
        <location evidence="1">Membrane</location>
        <topology evidence="1">Multi-pass membrane protein</topology>
    </subcellularLocation>
</comment>
<dbReference type="InterPro" id="IPR036640">
    <property type="entry name" value="ABC1_TM_sf"/>
</dbReference>
<dbReference type="GO" id="GO:0016887">
    <property type="term" value="F:ATP hydrolysis activity"/>
    <property type="evidence" value="ECO:0007669"/>
    <property type="project" value="InterPro"/>
</dbReference>
<dbReference type="SUPFAM" id="SSF52540">
    <property type="entry name" value="P-loop containing nucleoside triphosphate hydrolases"/>
    <property type="match status" value="1"/>
</dbReference>
<gene>
    <name evidence="8" type="ORF">OTI717_LOCUS41680</name>
</gene>
<evidence type="ECO:0000256" key="2">
    <source>
        <dbReference type="ARBA" id="ARBA00022448"/>
    </source>
</evidence>
<evidence type="ECO:0000313" key="8">
    <source>
        <dbReference type="EMBL" id="CAF4289372.1"/>
    </source>
</evidence>
<dbReference type="Proteomes" id="UP000663823">
    <property type="component" value="Unassembled WGS sequence"/>
</dbReference>
<keyword evidence="5" id="KW-1133">Transmembrane helix</keyword>
<evidence type="ECO:0000256" key="5">
    <source>
        <dbReference type="ARBA" id="ARBA00022989"/>
    </source>
</evidence>